<evidence type="ECO:0000313" key="1">
    <source>
        <dbReference type="EnsemblMetazoa" id="ACOM036581-PA.1"/>
    </source>
</evidence>
<accession>A0A8W7PS42</accession>
<dbReference type="AlphaFoldDB" id="A0A8W7PS42"/>
<proteinExistence type="predicted"/>
<organism evidence="1">
    <name type="scientific">Anopheles coluzzii</name>
    <name type="common">African malaria mosquito</name>
    <dbReference type="NCBI Taxonomy" id="1518534"/>
    <lineage>
        <taxon>Eukaryota</taxon>
        <taxon>Metazoa</taxon>
        <taxon>Ecdysozoa</taxon>
        <taxon>Arthropoda</taxon>
        <taxon>Hexapoda</taxon>
        <taxon>Insecta</taxon>
        <taxon>Pterygota</taxon>
        <taxon>Neoptera</taxon>
        <taxon>Endopterygota</taxon>
        <taxon>Diptera</taxon>
        <taxon>Nematocera</taxon>
        <taxon>Culicoidea</taxon>
        <taxon>Culicidae</taxon>
        <taxon>Anophelinae</taxon>
        <taxon>Anopheles</taxon>
    </lineage>
</organism>
<dbReference type="EnsemblMetazoa" id="ACOM036581-RA">
    <property type="protein sequence ID" value="ACOM036581-PA.1"/>
    <property type="gene ID" value="ACOM036581"/>
</dbReference>
<reference evidence="1" key="1">
    <citation type="submission" date="2022-08" db="UniProtKB">
        <authorList>
            <consortium name="EnsemblMetazoa"/>
        </authorList>
    </citation>
    <scope>IDENTIFICATION</scope>
</reference>
<dbReference type="Proteomes" id="UP000075882">
    <property type="component" value="Unassembled WGS sequence"/>
</dbReference>
<name>A0A8W7PS42_ANOCL</name>
<sequence length="223" mass="24064">MFSMSENGEPLRLTTVEREFSVEEDRLLVSPLLTDDFSCFCCSSMSAVVRSLAFTMFGDTLLSHGLFELDFFAIVLAPSAAVMAATAATVEVALHPHSRSDGEWQMAQAPSSSLLDVVAFISISFIASARLPTVRAALGLFSIEAAAAAAELAPPADNAPPAPAPPPLLLLLPLPLPSFDRDGASPSPMLRSWYTSEMVGVISRDMWRRIESWIVFWLDFAPG</sequence>
<protein>
    <submittedName>
        <fullName evidence="1">Uncharacterized protein</fullName>
    </submittedName>
</protein>